<name>A0A517YF42_9BACT</name>
<sequence>MIRNVSFRKKPTKRKCDVPHITNAPLRVPRVAKLMALAIRLDQLIRDGVASDQAELAQLGHVSRARLTQIMNLLCLAPDLQEELLLLPAVGRGRAPLAEKLLRPIAATPCWRKQRRMWKELRAA</sequence>
<dbReference type="Proteomes" id="UP000315017">
    <property type="component" value="Chromosome"/>
</dbReference>
<reference evidence="1 2" key="1">
    <citation type="submission" date="2019-02" db="EMBL/GenBank/DDBJ databases">
        <title>Deep-cultivation of Planctomycetes and their phenomic and genomic characterization uncovers novel biology.</title>
        <authorList>
            <person name="Wiegand S."/>
            <person name="Jogler M."/>
            <person name="Boedeker C."/>
            <person name="Pinto D."/>
            <person name="Vollmers J."/>
            <person name="Rivas-Marin E."/>
            <person name="Kohn T."/>
            <person name="Peeters S.H."/>
            <person name="Heuer A."/>
            <person name="Rast P."/>
            <person name="Oberbeckmann S."/>
            <person name="Bunk B."/>
            <person name="Jeske O."/>
            <person name="Meyerdierks A."/>
            <person name="Storesund J.E."/>
            <person name="Kallscheuer N."/>
            <person name="Luecker S."/>
            <person name="Lage O.M."/>
            <person name="Pohl T."/>
            <person name="Merkel B.J."/>
            <person name="Hornburger P."/>
            <person name="Mueller R.-W."/>
            <person name="Bruemmer F."/>
            <person name="Labrenz M."/>
            <person name="Spormann A.M."/>
            <person name="Op den Camp H."/>
            <person name="Overmann J."/>
            <person name="Amann R."/>
            <person name="Jetten M.S.M."/>
            <person name="Mascher T."/>
            <person name="Medema M.H."/>
            <person name="Devos D.P."/>
            <person name="Kaster A.-K."/>
            <person name="Ovreas L."/>
            <person name="Rohde M."/>
            <person name="Galperin M.Y."/>
            <person name="Jogler C."/>
        </authorList>
    </citation>
    <scope>NUCLEOTIDE SEQUENCE [LARGE SCALE GENOMIC DNA]</scope>
    <source>
        <strain evidence="1 2">ETA_A8</strain>
    </source>
</reference>
<accession>A0A517YF42</accession>
<evidence type="ECO:0000313" key="1">
    <source>
        <dbReference type="EMBL" id="QDU28839.1"/>
    </source>
</evidence>
<dbReference type="RefSeq" id="WP_145091789.1">
    <property type="nucleotide sequence ID" value="NZ_CP036274.1"/>
</dbReference>
<dbReference type="KEGG" id="aagg:ETAA8_39440"/>
<proteinExistence type="predicted"/>
<dbReference type="OrthoDB" id="285475at2"/>
<dbReference type="EMBL" id="CP036274">
    <property type="protein sequence ID" value="QDU28839.1"/>
    <property type="molecule type" value="Genomic_DNA"/>
</dbReference>
<protein>
    <submittedName>
        <fullName evidence="1">Uncharacterized protein</fullName>
    </submittedName>
</protein>
<dbReference type="AlphaFoldDB" id="A0A517YF42"/>
<keyword evidence="2" id="KW-1185">Reference proteome</keyword>
<organism evidence="1 2">
    <name type="scientific">Anatilimnocola aggregata</name>
    <dbReference type="NCBI Taxonomy" id="2528021"/>
    <lineage>
        <taxon>Bacteria</taxon>
        <taxon>Pseudomonadati</taxon>
        <taxon>Planctomycetota</taxon>
        <taxon>Planctomycetia</taxon>
        <taxon>Pirellulales</taxon>
        <taxon>Pirellulaceae</taxon>
        <taxon>Anatilimnocola</taxon>
    </lineage>
</organism>
<evidence type="ECO:0000313" key="2">
    <source>
        <dbReference type="Proteomes" id="UP000315017"/>
    </source>
</evidence>
<gene>
    <name evidence="1" type="ORF">ETAA8_39440</name>
</gene>